<evidence type="ECO:0000256" key="9">
    <source>
        <dbReference type="ARBA" id="ARBA00022723"/>
    </source>
</evidence>
<dbReference type="SMART" id="SM00876">
    <property type="entry name" value="BATS"/>
    <property type="match status" value="1"/>
</dbReference>
<dbReference type="InterPro" id="IPR024177">
    <property type="entry name" value="Biotin_synthase"/>
</dbReference>
<dbReference type="PANTHER" id="PTHR22976:SF2">
    <property type="entry name" value="BIOTIN SYNTHASE, MITOCHONDRIAL"/>
    <property type="match status" value="1"/>
</dbReference>
<evidence type="ECO:0000256" key="2">
    <source>
        <dbReference type="ARBA" id="ARBA00010765"/>
    </source>
</evidence>
<dbReference type="GO" id="GO:0004076">
    <property type="term" value="F:biotin synthase activity"/>
    <property type="evidence" value="ECO:0007669"/>
    <property type="project" value="UniProtKB-UniRule"/>
</dbReference>
<feature type="binding site" evidence="16 17">
    <location>
        <position position="202"/>
    </location>
    <ligand>
        <name>[2Fe-2S] cluster</name>
        <dbReference type="ChEBI" id="CHEBI:190135"/>
    </ligand>
</feature>
<dbReference type="RefSeq" id="WP_099390992.1">
    <property type="nucleotide sequence ID" value="NZ_PDYF01000001.1"/>
</dbReference>
<dbReference type="CDD" id="cd01335">
    <property type="entry name" value="Radical_SAM"/>
    <property type="match status" value="1"/>
</dbReference>
<keyword evidence="7 16" id="KW-0949">S-adenosyl-L-methionine</keyword>
<keyword evidence="6 16" id="KW-0808">Transferase</keyword>
<dbReference type="PROSITE" id="PS51918">
    <property type="entry name" value="RADICAL_SAM"/>
    <property type="match status" value="1"/>
</dbReference>
<dbReference type="SMART" id="SM00729">
    <property type="entry name" value="Elp3"/>
    <property type="match status" value="1"/>
</dbReference>
<keyword evidence="12 16" id="KW-0411">Iron-sulfur</keyword>
<feature type="binding site" evidence="16 17">
    <location>
        <position position="70"/>
    </location>
    <ligand>
        <name>[4Fe-4S] cluster</name>
        <dbReference type="ChEBI" id="CHEBI:49883"/>
        <note>4Fe-4S-S-AdoMet</note>
    </ligand>
</feature>
<dbReference type="InterPro" id="IPR006638">
    <property type="entry name" value="Elp3/MiaA/NifB-like_rSAM"/>
</dbReference>
<comment type="cofactor">
    <cofactor evidence="16 17">
        <name>[4Fe-4S] cluster</name>
        <dbReference type="ChEBI" id="CHEBI:49883"/>
    </cofactor>
    <text evidence="16 17">Binds 1 [4Fe-4S] cluster. The cluster is coordinated with 3 cysteines and an exchangeable S-adenosyl-L-methionine.</text>
</comment>
<dbReference type="SFLD" id="SFLDG01060">
    <property type="entry name" value="BATS_domain_containing"/>
    <property type="match status" value="1"/>
</dbReference>
<dbReference type="NCBIfam" id="TIGR00433">
    <property type="entry name" value="bioB"/>
    <property type="match status" value="1"/>
</dbReference>
<dbReference type="GO" id="GO:0009102">
    <property type="term" value="P:biotin biosynthetic process"/>
    <property type="evidence" value="ECO:0007669"/>
    <property type="project" value="UniProtKB-UniRule"/>
</dbReference>
<feature type="binding site" evidence="16 17">
    <location>
        <position position="66"/>
    </location>
    <ligand>
        <name>[4Fe-4S] cluster</name>
        <dbReference type="ChEBI" id="CHEBI:49883"/>
        <note>4Fe-4S-S-AdoMet</note>
    </ligand>
</feature>
<feature type="domain" description="Radical SAM core" evidence="18">
    <location>
        <begin position="48"/>
        <end position="277"/>
    </location>
</feature>
<dbReference type="FunFam" id="3.20.20.70:FF:000026">
    <property type="entry name" value="Biotin synthase"/>
    <property type="match status" value="1"/>
</dbReference>
<evidence type="ECO:0000256" key="10">
    <source>
        <dbReference type="ARBA" id="ARBA00022756"/>
    </source>
</evidence>
<reference evidence="19 20" key="1">
    <citation type="submission" date="2017-10" db="EMBL/GenBank/DDBJ databases">
        <title>Resolving the taxonomy of Roseburia spp., Eubacterium rectale and Agathobacter spp. through phylogenomic analysis.</title>
        <authorList>
            <person name="Sheridan P.O."/>
            <person name="Walker A.W."/>
            <person name="Duncan S.H."/>
            <person name="Scott K.P."/>
            <person name="Toole P.W.O."/>
            <person name="Luis P."/>
            <person name="Flint H.J."/>
        </authorList>
    </citation>
    <scope>NUCLEOTIDE SEQUENCE [LARGE SCALE GENOMIC DNA]</scope>
    <source>
        <strain evidence="19 20">JK626</strain>
    </source>
</reference>
<accession>A0A2G3E0H7</accession>
<evidence type="ECO:0000259" key="18">
    <source>
        <dbReference type="PROSITE" id="PS51918"/>
    </source>
</evidence>
<dbReference type="EMBL" id="PDYF01000001">
    <property type="protein sequence ID" value="PHU36650.1"/>
    <property type="molecule type" value="Genomic_DNA"/>
</dbReference>
<evidence type="ECO:0000256" key="6">
    <source>
        <dbReference type="ARBA" id="ARBA00022679"/>
    </source>
</evidence>
<dbReference type="SUPFAM" id="SSF102114">
    <property type="entry name" value="Radical SAM enzymes"/>
    <property type="match status" value="1"/>
</dbReference>
<comment type="caution">
    <text evidence="19">The sequence shown here is derived from an EMBL/GenBank/DDBJ whole genome shotgun (WGS) entry which is preliminary data.</text>
</comment>
<dbReference type="InterPro" id="IPR010722">
    <property type="entry name" value="BATS_dom"/>
</dbReference>
<feature type="binding site" evidence="16 17">
    <location>
        <position position="110"/>
    </location>
    <ligand>
        <name>[2Fe-2S] cluster</name>
        <dbReference type="ChEBI" id="CHEBI:190135"/>
    </ligand>
</feature>
<dbReference type="Proteomes" id="UP000225889">
    <property type="component" value="Unassembled WGS sequence"/>
</dbReference>
<dbReference type="GO" id="GO:0051539">
    <property type="term" value="F:4 iron, 4 sulfur cluster binding"/>
    <property type="evidence" value="ECO:0007669"/>
    <property type="project" value="UniProtKB-KW"/>
</dbReference>
<evidence type="ECO:0000313" key="19">
    <source>
        <dbReference type="EMBL" id="PHU36650.1"/>
    </source>
</evidence>
<keyword evidence="11 16" id="KW-0408">Iron</keyword>
<sequence length="327" mass="36348">MGNLIQELKEKVLAGNEVSKEEALALYNLPEEDLKELCQAADELREHFCNNAFDMCTIINGKSGRCSENCKFCSQSAHYKTCSEQYPLLDKEEIVKQAKYNADRGVLRYSIVTSGRALTDAEVDKVCEAVREIKRTIDIALCGSFGLLSTEQYKRLKEAGITRIHNNLETSESYFPNVCTTHTHEDKLQAIKNAREAGMSICSGGIMGLGESVEDRIDMAIELRGLNVKSVPVNMLNPIPGTPFEKNEKLTIDDMCRIVAVYRFILPDASIRLAGGRGLLPGHGRECFMSGANAVISGDMLTTAGYTIESDMNMIHELGYKEELWEK</sequence>
<dbReference type="Gene3D" id="3.20.20.70">
    <property type="entry name" value="Aldolase class I"/>
    <property type="match status" value="1"/>
</dbReference>
<feature type="binding site" evidence="16 17">
    <location>
        <position position="272"/>
    </location>
    <ligand>
        <name>[2Fe-2S] cluster</name>
        <dbReference type="ChEBI" id="CHEBI:190135"/>
    </ligand>
</feature>
<dbReference type="UniPathway" id="UPA00078">
    <property type="reaction ID" value="UER00162"/>
</dbReference>
<feature type="binding site" evidence="16 17">
    <location>
        <position position="142"/>
    </location>
    <ligand>
        <name>[2Fe-2S] cluster</name>
        <dbReference type="ChEBI" id="CHEBI:190135"/>
    </ligand>
</feature>
<comment type="subunit">
    <text evidence="3 16">Homodimer.</text>
</comment>
<comment type="cofactor">
    <cofactor evidence="16">
        <name>[2Fe-2S] cluster</name>
        <dbReference type="ChEBI" id="CHEBI:190135"/>
    </cofactor>
    <text evidence="16">Binds 1 [2Fe-2S] cluster. The cluster is coordinated with 3 cysteines and 1 arginine.</text>
</comment>
<keyword evidence="10 16" id="KW-0093">Biotin biosynthesis</keyword>
<evidence type="ECO:0000256" key="11">
    <source>
        <dbReference type="ARBA" id="ARBA00023004"/>
    </source>
</evidence>
<evidence type="ECO:0000256" key="5">
    <source>
        <dbReference type="ARBA" id="ARBA00022485"/>
    </source>
</evidence>
<proteinExistence type="inferred from homology"/>
<name>A0A2G3E0H7_9FIRM</name>
<dbReference type="EC" id="2.8.1.6" evidence="4 16"/>
<dbReference type="Pfam" id="PF04055">
    <property type="entry name" value="Radical_SAM"/>
    <property type="match status" value="1"/>
</dbReference>
<keyword evidence="8 16" id="KW-0001">2Fe-2S</keyword>
<dbReference type="InterPro" id="IPR013785">
    <property type="entry name" value="Aldolase_TIM"/>
</dbReference>
<comment type="pathway">
    <text evidence="1 16">Cofactor biosynthesis; biotin biosynthesis; biotin from 7,8-diaminononanoate: step 2/2.</text>
</comment>
<evidence type="ECO:0000256" key="12">
    <source>
        <dbReference type="ARBA" id="ARBA00023014"/>
    </source>
</evidence>
<feature type="binding site" evidence="16 17">
    <location>
        <position position="73"/>
    </location>
    <ligand>
        <name>[4Fe-4S] cluster</name>
        <dbReference type="ChEBI" id="CHEBI:49883"/>
        <note>4Fe-4S-S-AdoMet</note>
    </ligand>
</feature>
<protein>
    <recommendedName>
        <fullName evidence="15 16">Biotin synthase</fullName>
        <ecNumber evidence="4 16">2.8.1.6</ecNumber>
    </recommendedName>
</protein>
<evidence type="ECO:0000256" key="4">
    <source>
        <dbReference type="ARBA" id="ARBA00012236"/>
    </source>
</evidence>
<evidence type="ECO:0000256" key="17">
    <source>
        <dbReference type="PIRSR" id="PIRSR001619-1"/>
    </source>
</evidence>
<reference evidence="19 20" key="2">
    <citation type="submission" date="2017-10" db="EMBL/GenBank/DDBJ databases">
        <authorList>
            <person name="Banno H."/>
            <person name="Chua N.-H."/>
        </authorList>
    </citation>
    <scope>NUCLEOTIDE SEQUENCE [LARGE SCALE GENOMIC DNA]</scope>
    <source>
        <strain evidence="19 20">JK626</strain>
    </source>
</reference>
<evidence type="ECO:0000256" key="3">
    <source>
        <dbReference type="ARBA" id="ARBA00011738"/>
    </source>
</evidence>
<dbReference type="GO" id="GO:0051537">
    <property type="term" value="F:2 iron, 2 sulfur cluster binding"/>
    <property type="evidence" value="ECO:0007669"/>
    <property type="project" value="UniProtKB-KW"/>
</dbReference>
<evidence type="ECO:0000256" key="15">
    <source>
        <dbReference type="ARBA" id="ARBA00070199"/>
    </source>
</evidence>
<evidence type="ECO:0000256" key="16">
    <source>
        <dbReference type="HAMAP-Rule" id="MF_01694"/>
    </source>
</evidence>
<gene>
    <name evidence="16 19" type="primary">bioB</name>
    <name evidence="19" type="ORF">CSX01_00175</name>
</gene>
<evidence type="ECO:0000256" key="14">
    <source>
        <dbReference type="ARBA" id="ARBA00057568"/>
    </source>
</evidence>
<dbReference type="GO" id="GO:0005506">
    <property type="term" value="F:iron ion binding"/>
    <property type="evidence" value="ECO:0007669"/>
    <property type="project" value="UniProtKB-UniRule"/>
</dbReference>
<organism evidence="19 20">
    <name type="scientific">Pseudobutyrivibrio ruminis</name>
    <dbReference type="NCBI Taxonomy" id="46206"/>
    <lineage>
        <taxon>Bacteria</taxon>
        <taxon>Bacillati</taxon>
        <taxon>Bacillota</taxon>
        <taxon>Clostridia</taxon>
        <taxon>Lachnospirales</taxon>
        <taxon>Lachnospiraceae</taxon>
        <taxon>Pseudobutyrivibrio</taxon>
    </lineage>
</organism>
<comment type="cofactor">
    <cofactor evidence="17">
        <name>[2Fe-2S] cluster</name>
        <dbReference type="ChEBI" id="CHEBI:190135"/>
    </cofactor>
    <text evidence="17">Binds 1 [2Fe-2S] cluster. The cluster is coordinated with 3 cysteines and 1 arginine.</text>
</comment>
<dbReference type="PIRSF" id="PIRSF001619">
    <property type="entry name" value="Biotin_synth"/>
    <property type="match status" value="1"/>
</dbReference>
<dbReference type="HAMAP" id="MF_01694">
    <property type="entry name" value="BioB"/>
    <property type="match status" value="1"/>
</dbReference>
<comment type="function">
    <text evidence="14 16">Catalyzes the conversion of dethiobiotin (DTB) to biotin by the insertion of a sulfur atom into dethiobiotin via a radical-based mechanism.</text>
</comment>
<dbReference type="Pfam" id="PF06968">
    <property type="entry name" value="BATS"/>
    <property type="match status" value="1"/>
</dbReference>
<keyword evidence="9 16" id="KW-0479">Metal-binding</keyword>
<dbReference type="InterPro" id="IPR002684">
    <property type="entry name" value="Biotin_synth/BioAB"/>
</dbReference>
<evidence type="ECO:0000256" key="7">
    <source>
        <dbReference type="ARBA" id="ARBA00022691"/>
    </source>
</evidence>
<dbReference type="SFLD" id="SFLDS00029">
    <property type="entry name" value="Radical_SAM"/>
    <property type="match status" value="1"/>
</dbReference>
<evidence type="ECO:0000313" key="20">
    <source>
        <dbReference type="Proteomes" id="UP000225889"/>
    </source>
</evidence>
<comment type="catalytic activity">
    <reaction evidence="13 16">
        <text>(4R,5S)-dethiobiotin + (sulfur carrier)-SH + 2 reduced [2Fe-2S]-[ferredoxin] + 2 S-adenosyl-L-methionine = (sulfur carrier)-H + biotin + 2 5'-deoxyadenosine + 2 L-methionine + 2 oxidized [2Fe-2S]-[ferredoxin]</text>
        <dbReference type="Rhea" id="RHEA:22060"/>
        <dbReference type="Rhea" id="RHEA-COMP:10000"/>
        <dbReference type="Rhea" id="RHEA-COMP:10001"/>
        <dbReference type="Rhea" id="RHEA-COMP:14737"/>
        <dbReference type="Rhea" id="RHEA-COMP:14739"/>
        <dbReference type="ChEBI" id="CHEBI:17319"/>
        <dbReference type="ChEBI" id="CHEBI:29917"/>
        <dbReference type="ChEBI" id="CHEBI:33737"/>
        <dbReference type="ChEBI" id="CHEBI:33738"/>
        <dbReference type="ChEBI" id="CHEBI:57586"/>
        <dbReference type="ChEBI" id="CHEBI:57844"/>
        <dbReference type="ChEBI" id="CHEBI:59789"/>
        <dbReference type="ChEBI" id="CHEBI:64428"/>
        <dbReference type="ChEBI" id="CHEBI:149473"/>
        <dbReference type="EC" id="2.8.1.6"/>
    </reaction>
</comment>
<evidence type="ECO:0000256" key="1">
    <source>
        <dbReference type="ARBA" id="ARBA00004942"/>
    </source>
</evidence>
<evidence type="ECO:0000256" key="8">
    <source>
        <dbReference type="ARBA" id="ARBA00022714"/>
    </source>
</evidence>
<dbReference type="PANTHER" id="PTHR22976">
    <property type="entry name" value="BIOTIN SYNTHASE"/>
    <property type="match status" value="1"/>
</dbReference>
<comment type="similarity">
    <text evidence="2 16">Belongs to the radical SAM superfamily. Biotin synthase family.</text>
</comment>
<dbReference type="InterPro" id="IPR007197">
    <property type="entry name" value="rSAM"/>
</dbReference>
<dbReference type="InterPro" id="IPR058240">
    <property type="entry name" value="rSAM_sf"/>
</dbReference>
<evidence type="ECO:0000256" key="13">
    <source>
        <dbReference type="ARBA" id="ARBA00051157"/>
    </source>
</evidence>
<keyword evidence="5 16" id="KW-0004">4Fe-4S</keyword>
<dbReference type="SFLD" id="SFLDG01278">
    <property type="entry name" value="biotin_synthase_like"/>
    <property type="match status" value="1"/>
</dbReference>
<dbReference type="AlphaFoldDB" id="A0A2G3E0H7"/>